<evidence type="ECO:0000256" key="3">
    <source>
        <dbReference type="ARBA" id="ARBA00011881"/>
    </source>
</evidence>
<evidence type="ECO:0000256" key="4">
    <source>
        <dbReference type="ARBA" id="ARBA00012920"/>
    </source>
</evidence>
<dbReference type="AlphaFoldDB" id="A0A2D0KU48"/>
<evidence type="ECO:0000256" key="1">
    <source>
        <dbReference type="ARBA" id="ARBA00004496"/>
    </source>
</evidence>
<feature type="active site" evidence="14">
    <location>
        <position position="125"/>
    </location>
</feature>
<dbReference type="EMBL" id="NJAJ01000005">
    <property type="protein sequence ID" value="PHM66976.1"/>
    <property type="molecule type" value="Genomic_DNA"/>
</dbReference>
<dbReference type="SMART" id="SM00870">
    <property type="entry name" value="Asparaginase"/>
    <property type="match status" value="1"/>
</dbReference>
<sequence length="373" mass="42048">MKDEVYIYQYQAFFIPYTPYNRQRILNYRYWVTTMQKKSIYVVYTGGTIGMQHSPNGYIPVSGHLQRQLTKMPEFHRPEMPTFTIREHHPLIDSSDMSPDDWGIIASDIYQNYHDYDGFVILHGTDTMAFTSSALSFMFENLNKPVIVTGSQIPLEALRSDGQTNLLNALYLAANYPVNEVSLFFNNKLYRGNRTVKAHADGFDAFSSPNYPPLIEAGINIRTFNTAPLPVGHGDFVVHQISSQPIGVVTIYPGLSSQVVENILMQPVKALILRSYGVGNAPQRPDLLRILKEATERGIIVINLTQCISGRVNMEGYANGHALAASGVISGYDMTFEATLTKLHYLLSQHYATEEIRSLMQQNLRGELSYSDK</sequence>
<evidence type="ECO:0000256" key="6">
    <source>
        <dbReference type="ARBA" id="ARBA00022801"/>
    </source>
</evidence>
<dbReference type="PRINTS" id="PR00139">
    <property type="entry name" value="ASNGLNASE"/>
</dbReference>
<dbReference type="PROSITE" id="PS51732">
    <property type="entry name" value="ASN_GLN_ASE_3"/>
    <property type="match status" value="1"/>
</dbReference>
<evidence type="ECO:0000259" key="16">
    <source>
        <dbReference type="Pfam" id="PF17763"/>
    </source>
</evidence>
<feature type="binding site" evidence="12">
    <location>
        <position position="94"/>
    </location>
    <ligand>
        <name>substrate</name>
    </ligand>
</feature>
<evidence type="ECO:0000256" key="14">
    <source>
        <dbReference type="PROSITE-ProRule" id="PRU10100"/>
    </source>
</evidence>
<accession>A0A2D0KU48</accession>
<keyword evidence="5" id="KW-0963">Cytoplasm</keyword>
<feature type="active site" evidence="13">
    <location>
        <position position="48"/>
    </location>
</feature>
<dbReference type="SUPFAM" id="SSF53774">
    <property type="entry name" value="Glutaminase/Asparaginase"/>
    <property type="match status" value="1"/>
</dbReference>
<dbReference type="Gene3D" id="3.40.50.1170">
    <property type="entry name" value="L-asparaginase, N-terminal domain"/>
    <property type="match status" value="1"/>
</dbReference>
<dbReference type="InterPro" id="IPR027475">
    <property type="entry name" value="Asparaginase/glutaminase_AS2"/>
</dbReference>
<gene>
    <name evidence="17" type="ORF">Xsto_00630</name>
</gene>
<name>A0A2D0KU48_9GAMM</name>
<dbReference type="InterPro" id="IPR040919">
    <property type="entry name" value="Asparaginase_C"/>
</dbReference>
<comment type="similarity">
    <text evidence="2">Belongs to the asparaginase 1 family.</text>
</comment>
<keyword evidence="18" id="KW-1185">Reference proteome</keyword>
<reference evidence="17 18" key="1">
    <citation type="journal article" date="2017" name="Nat. Microbiol.">
        <title>Natural product diversity associated with the nematode symbionts Photorhabdus and Xenorhabdus.</title>
        <authorList>
            <person name="Tobias N.J."/>
            <person name="Wolff H."/>
            <person name="Djahanschiri B."/>
            <person name="Grundmann F."/>
            <person name="Kronenwerth M."/>
            <person name="Shi Y.M."/>
            <person name="Simonyi S."/>
            <person name="Grun P."/>
            <person name="Shapiro-Ilan D."/>
            <person name="Pidot S.J."/>
            <person name="Stinear T.P."/>
            <person name="Ebersberger I."/>
            <person name="Bode H.B."/>
        </authorList>
    </citation>
    <scope>NUCLEOTIDE SEQUENCE [LARGE SCALE GENOMIC DNA]</scope>
    <source>
        <strain evidence="17 18">DSM 17904</strain>
    </source>
</reference>
<evidence type="ECO:0000256" key="8">
    <source>
        <dbReference type="ARBA" id="ARBA00067587"/>
    </source>
</evidence>
<dbReference type="SFLD" id="SFLDS00057">
    <property type="entry name" value="Glutaminase/Asparaginase"/>
    <property type="match status" value="1"/>
</dbReference>
<evidence type="ECO:0000256" key="2">
    <source>
        <dbReference type="ARBA" id="ARBA00010518"/>
    </source>
</evidence>
<evidence type="ECO:0000256" key="10">
    <source>
        <dbReference type="ARBA" id="ARBA00080176"/>
    </source>
</evidence>
<dbReference type="InterPro" id="IPR037152">
    <property type="entry name" value="L-asparaginase_N_sf"/>
</dbReference>
<dbReference type="InterPro" id="IPR041725">
    <property type="entry name" value="L-asparaginase_I"/>
</dbReference>
<evidence type="ECO:0000256" key="12">
    <source>
        <dbReference type="PIRSR" id="PIRSR001220-2"/>
    </source>
</evidence>
<dbReference type="FunFam" id="3.40.50.1170:FF:000002">
    <property type="entry name" value="L-asparaginase 1"/>
    <property type="match status" value="1"/>
</dbReference>
<comment type="subunit">
    <text evidence="3">Homotetramer.</text>
</comment>
<dbReference type="InterPro" id="IPR006034">
    <property type="entry name" value="Asparaginase/glutaminase-like"/>
</dbReference>
<dbReference type="InterPro" id="IPR027473">
    <property type="entry name" value="L-asparaginase_C"/>
</dbReference>
<keyword evidence="6" id="KW-0378">Hydrolase</keyword>
<protein>
    <recommendedName>
        <fullName evidence="8">L-asparaginase 1</fullName>
        <ecNumber evidence="4">3.5.1.1</ecNumber>
    </recommendedName>
    <alternativeName>
        <fullName evidence="9">L-asparaginase I</fullName>
    </alternativeName>
    <alternativeName>
        <fullName evidence="10">L-asparagine amidohydrolase I</fullName>
    </alternativeName>
</protein>
<dbReference type="EC" id="3.5.1.1" evidence="4"/>
<evidence type="ECO:0000313" key="17">
    <source>
        <dbReference type="EMBL" id="PHM66976.1"/>
    </source>
</evidence>
<feature type="domain" description="L-asparaginase N-terminal" evidence="15">
    <location>
        <begin position="40"/>
        <end position="225"/>
    </location>
</feature>
<dbReference type="InterPro" id="IPR020827">
    <property type="entry name" value="Asparaginase/glutaminase_AS1"/>
</dbReference>
<dbReference type="GO" id="GO:0009066">
    <property type="term" value="P:aspartate family amino acid metabolic process"/>
    <property type="evidence" value="ECO:0007669"/>
    <property type="project" value="UniProtKB-ARBA"/>
</dbReference>
<dbReference type="InterPro" id="IPR036152">
    <property type="entry name" value="Asp/glu_Ase-like_sf"/>
</dbReference>
<dbReference type="PANTHER" id="PTHR11707">
    <property type="entry name" value="L-ASPARAGINASE"/>
    <property type="match status" value="1"/>
</dbReference>
<dbReference type="NCBIfam" id="TIGR00519">
    <property type="entry name" value="asnASE_I"/>
    <property type="match status" value="1"/>
</dbReference>
<dbReference type="PROSITE" id="PS00144">
    <property type="entry name" value="ASN_GLN_ASE_1"/>
    <property type="match status" value="1"/>
</dbReference>
<evidence type="ECO:0000256" key="13">
    <source>
        <dbReference type="PROSITE-ProRule" id="PRU10099"/>
    </source>
</evidence>
<dbReference type="InterPro" id="IPR006033">
    <property type="entry name" value="AsnA_fam"/>
</dbReference>
<dbReference type="PANTHER" id="PTHR11707:SF28">
    <property type="entry name" value="60 KDA LYSOPHOSPHOLIPASE"/>
    <property type="match status" value="1"/>
</dbReference>
<feature type="binding site" evidence="12">
    <location>
        <begin position="125"/>
        <end position="126"/>
    </location>
    <ligand>
        <name>substrate</name>
    </ligand>
</feature>
<comment type="subcellular location">
    <subcellularLocation>
        <location evidence="1">Cytoplasm</location>
    </subcellularLocation>
</comment>
<dbReference type="NCBIfam" id="NF006998">
    <property type="entry name" value="PRK09461.1"/>
    <property type="match status" value="1"/>
</dbReference>
<feature type="active site" description="O-isoaspartyl threonine intermediate" evidence="11">
    <location>
        <position position="48"/>
    </location>
</feature>
<dbReference type="Proteomes" id="UP000222366">
    <property type="component" value="Unassembled WGS sequence"/>
</dbReference>
<dbReference type="PIRSF" id="PIRSF500176">
    <property type="entry name" value="L_ASNase"/>
    <property type="match status" value="1"/>
</dbReference>
<dbReference type="InterPro" id="IPR027474">
    <property type="entry name" value="L-asparaginase_N"/>
</dbReference>
<organism evidence="17 18">
    <name type="scientific">Xenorhabdus stockiae</name>
    <dbReference type="NCBI Taxonomy" id="351614"/>
    <lineage>
        <taxon>Bacteria</taxon>
        <taxon>Pseudomonadati</taxon>
        <taxon>Pseudomonadota</taxon>
        <taxon>Gammaproteobacteria</taxon>
        <taxon>Enterobacterales</taxon>
        <taxon>Morganellaceae</taxon>
        <taxon>Xenorhabdus</taxon>
    </lineage>
</organism>
<evidence type="ECO:0000256" key="9">
    <source>
        <dbReference type="ARBA" id="ARBA00079761"/>
    </source>
</evidence>
<dbReference type="GO" id="GO:0004067">
    <property type="term" value="F:asparaginase activity"/>
    <property type="evidence" value="ECO:0007669"/>
    <property type="project" value="UniProtKB-UniRule"/>
</dbReference>
<dbReference type="Pfam" id="PF17763">
    <property type="entry name" value="Asparaginase_C"/>
    <property type="match status" value="1"/>
</dbReference>
<dbReference type="GO" id="GO:0005829">
    <property type="term" value="C:cytosol"/>
    <property type="evidence" value="ECO:0007669"/>
    <property type="project" value="TreeGrafter"/>
</dbReference>
<evidence type="ECO:0000256" key="5">
    <source>
        <dbReference type="ARBA" id="ARBA00022490"/>
    </source>
</evidence>
<dbReference type="CDD" id="cd08963">
    <property type="entry name" value="L-asparaginase_I"/>
    <property type="match status" value="1"/>
</dbReference>
<dbReference type="Pfam" id="PF00710">
    <property type="entry name" value="Asparaginase"/>
    <property type="match status" value="1"/>
</dbReference>
<comment type="catalytic activity">
    <reaction evidence="7">
        <text>L-asparagine + H2O = L-aspartate + NH4(+)</text>
        <dbReference type="Rhea" id="RHEA:21016"/>
        <dbReference type="ChEBI" id="CHEBI:15377"/>
        <dbReference type="ChEBI" id="CHEBI:28938"/>
        <dbReference type="ChEBI" id="CHEBI:29991"/>
        <dbReference type="ChEBI" id="CHEBI:58048"/>
        <dbReference type="EC" id="3.5.1.1"/>
    </reaction>
</comment>
<proteinExistence type="inferred from homology"/>
<dbReference type="Gene3D" id="3.40.50.40">
    <property type="match status" value="1"/>
</dbReference>
<evidence type="ECO:0000256" key="7">
    <source>
        <dbReference type="ARBA" id="ARBA00049366"/>
    </source>
</evidence>
<feature type="domain" description="Asparaginase/glutaminase C-terminal" evidence="16">
    <location>
        <begin position="247"/>
        <end position="360"/>
    </location>
</feature>
<comment type="caution">
    <text evidence="17">The sequence shown here is derived from an EMBL/GenBank/DDBJ whole genome shotgun (WGS) entry which is preliminary data.</text>
</comment>
<evidence type="ECO:0000313" key="18">
    <source>
        <dbReference type="Proteomes" id="UP000222366"/>
    </source>
</evidence>
<evidence type="ECO:0000256" key="11">
    <source>
        <dbReference type="PIRSR" id="PIRSR001220-1"/>
    </source>
</evidence>
<evidence type="ECO:0000259" key="15">
    <source>
        <dbReference type="Pfam" id="PF00710"/>
    </source>
</evidence>
<dbReference type="FunFam" id="3.40.50.40:FF:000001">
    <property type="entry name" value="L-asparaginase 1"/>
    <property type="match status" value="1"/>
</dbReference>
<dbReference type="PIRSF" id="PIRSF001220">
    <property type="entry name" value="L-ASNase_gatD"/>
    <property type="match status" value="1"/>
</dbReference>
<dbReference type="PROSITE" id="PS00917">
    <property type="entry name" value="ASN_GLN_ASE_2"/>
    <property type="match status" value="1"/>
</dbReference>